<dbReference type="GO" id="GO:0022857">
    <property type="term" value="F:transmembrane transporter activity"/>
    <property type="evidence" value="ECO:0007669"/>
    <property type="project" value="InterPro"/>
</dbReference>
<feature type="domain" description="Major facilitator superfamily (MFS) profile" evidence="7">
    <location>
        <begin position="29"/>
        <end position="474"/>
    </location>
</feature>
<sequence>MPSVREDVLPNQAKTKPQTSVLSTKKDVVFEDRGLPPLLYGLGPEEIAVLEKKLRRKIDWRMMPPLIIMYIMNYLDRLAGIEEDLNLVGYEFQTCVTILFVGYILMQVPSNLFLNRIGKPSIYLPTCMAIWGLLCAFSGVAHSYHGLLATRFLLGFFEAAFYPGCVATLGAWYVKEELSLRIGLLYCGSMLSGAFSGLIAAGITDGIDGALGIKAWRWLFIIEGSATVAISILSVFILPDFPANTKWLTAQERQLALWRLKVDAAGESDWTEGKQQPLLDGFKMVLRDPLNWNLAIIVYGAASAISINSFFPTVVAALGKGRIETLLLTAPPYLLACLVCIGVSWNADRTKERYWHTIGPIALALFGFVISAAATGIGPRYFGAMIMLPGIYAGFNMSMVWTANTMSRPPAKRAAAVAFNNALATICSIYGSYLYPNNAAPRFVLAFGVNAGMALMAIIAATILRVVLVRKNKEMDRRGAEPGYAAGNVEQRRYLV</sequence>
<evidence type="ECO:0000313" key="8">
    <source>
        <dbReference type="EMBL" id="KKY30672.1"/>
    </source>
</evidence>
<evidence type="ECO:0000256" key="4">
    <source>
        <dbReference type="ARBA" id="ARBA00022989"/>
    </source>
</evidence>
<dbReference type="GO" id="GO:0016020">
    <property type="term" value="C:membrane"/>
    <property type="evidence" value="ECO:0007669"/>
    <property type="project" value="UniProtKB-SubCell"/>
</dbReference>
<feature type="transmembrane region" description="Helical" evidence="6">
    <location>
        <begin position="152"/>
        <end position="174"/>
    </location>
</feature>
<feature type="transmembrane region" description="Helical" evidence="6">
    <location>
        <begin position="183"/>
        <end position="203"/>
    </location>
</feature>
<evidence type="ECO:0000256" key="6">
    <source>
        <dbReference type="SAM" id="Phobius"/>
    </source>
</evidence>
<keyword evidence="4 6" id="KW-1133">Transmembrane helix</keyword>
<keyword evidence="2" id="KW-0813">Transport</keyword>
<evidence type="ECO:0000256" key="3">
    <source>
        <dbReference type="ARBA" id="ARBA00022692"/>
    </source>
</evidence>
<evidence type="ECO:0000313" key="9">
    <source>
        <dbReference type="Proteomes" id="UP000034680"/>
    </source>
</evidence>
<feature type="transmembrane region" description="Helical" evidence="6">
    <location>
        <begin position="381"/>
        <end position="402"/>
    </location>
</feature>
<protein>
    <submittedName>
        <fullName evidence="8">Putative pantothenate transporter liz1</fullName>
    </submittedName>
</protein>
<dbReference type="PANTHER" id="PTHR43791:SF92">
    <property type="entry name" value="AGL026WP"/>
    <property type="match status" value="1"/>
</dbReference>
<evidence type="ECO:0000256" key="1">
    <source>
        <dbReference type="ARBA" id="ARBA00004141"/>
    </source>
</evidence>
<dbReference type="SUPFAM" id="SSF103473">
    <property type="entry name" value="MFS general substrate transporter"/>
    <property type="match status" value="1"/>
</dbReference>
<evidence type="ECO:0000256" key="2">
    <source>
        <dbReference type="ARBA" id="ARBA00022448"/>
    </source>
</evidence>
<reference evidence="8 9" key="1">
    <citation type="submission" date="2015-05" db="EMBL/GenBank/DDBJ databases">
        <title>Distinctive expansion of gene families associated with plant cell wall degradation and secondary metabolism in the genomes of grapevine trunk pathogens.</title>
        <authorList>
            <person name="Lawrence D.P."/>
            <person name="Travadon R."/>
            <person name="Rolshausen P.E."/>
            <person name="Baumgartner K."/>
        </authorList>
    </citation>
    <scope>NUCLEOTIDE SEQUENCE [LARGE SCALE GENOMIC DNA]</scope>
    <source>
        <strain evidence="8">DA912</strain>
    </source>
</reference>
<dbReference type="InterPro" id="IPR011701">
    <property type="entry name" value="MFS"/>
</dbReference>
<dbReference type="FunFam" id="1.20.1250.20:FF:000013">
    <property type="entry name" value="MFS general substrate transporter"/>
    <property type="match status" value="1"/>
</dbReference>
<feature type="transmembrane region" description="Helical" evidence="6">
    <location>
        <begin position="292"/>
        <end position="318"/>
    </location>
</feature>
<dbReference type="EMBL" id="LCUC01000456">
    <property type="protein sequence ID" value="KKY30672.1"/>
    <property type="molecule type" value="Genomic_DNA"/>
</dbReference>
<evidence type="ECO:0000256" key="5">
    <source>
        <dbReference type="ARBA" id="ARBA00023136"/>
    </source>
</evidence>
<comment type="caution">
    <text evidence="8">The sequence shown here is derived from an EMBL/GenBank/DDBJ whole genome shotgun (WGS) entry which is preliminary data.</text>
</comment>
<gene>
    <name evidence="8" type="ORF">UCDDA912_g09394</name>
</gene>
<dbReference type="PROSITE" id="PS50850">
    <property type="entry name" value="MFS"/>
    <property type="match status" value="1"/>
</dbReference>
<dbReference type="InterPro" id="IPR036259">
    <property type="entry name" value="MFS_trans_sf"/>
</dbReference>
<feature type="transmembrane region" description="Helical" evidence="6">
    <location>
        <begin position="215"/>
        <end position="238"/>
    </location>
</feature>
<keyword evidence="3 6" id="KW-0812">Transmembrane</keyword>
<keyword evidence="5 6" id="KW-0472">Membrane</keyword>
<evidence type="ECO:0000259" key="7">
    <source>
        <dbReference type="PROSITE" id="PS50850"/>
    </source>
</evidence>
<dbReference type="FunFam" id="1.20.1250.20:FF:000057">
    <property type="entry name" value="MFS general substrate transporter"/>
    <property type="match status" value="1"/>
</dbReference>
<dbReference type="InterPro" id="IPR020846">
    <property type="entry name" value="MFS_dom"/>
</dbReference>
<organism evidence="8 9">
    <name type="scientific">Diaporthe ampelina</name>
    <dbReference type="NCBI Taxonomy" id="1214573"/>
    <lineage>
        <taxon>Eukaryota</taxon>
        <taxon>Fungi</taxon>
        <taxon>Dikarya</taxon>
        <taxon>Ascomycota</taxon>
        <taxon>Pezizomycotina</taxon>
        <taxon>Sordariomycetes</taxon>
        <taxon>Sordariomycetidae</taxon>
        <taxon>Diaporthales</taxon>
        <taxon>Diaporthaceae</taxon>
        <taxon>Diaporthe</taxon>
    </lineage>
</organism>
<feature type="transmembrane region" description="Helical" evidence="6">
    <location>
        <begin position="330"/>
        <end position="347"/>
    </location>
</feature>
<reference evidence="8 9" key="2">
    <citation type="submission" date="2015-05" db="EMBL/GenBank/DDBJ databases">
        <authorList>
            <person name="Morales-Cruz A."/>
            <person name="Amrine K.C."/>
            <person name="Cantu D."/>
        </authorList>
    </citation>
    <scope>NUCLEOTIDE SEQUENCE [LARGE SCALE GENOMIC DNA]</scope>
    <source>
        <strain evidence="8">DA912</strain>
    </source>
</reference>
<comment type="subcellular location">
    <subcellularLocation>
        <location evidence="1">Membrane</location>
        <topology evidence="1">Multi-pass membrane protein</topology>
    </subcellularLocation>
</comment>
<name>A0A0G2F7H4_9PEZI</name>
<dbReference type="OrthoDB" id="2250022at2759"/>
<feature type="transmembrane region" description="Helical" evidence="6">
    <location>
        <begin position="120"/>
        <end position="140"/>
    </location>
</feature>
<dbReference type="AlphaFoldDB" id="A0A0G2F7H4"/>
<keyword evidence="9" id="KW-1185">Reference proteome</keyword>
<feature type="transmembrane region" description="Helical" evidence="6">
    <location>
        <begin position="414"/>
        <end position="433"/>
    </location>
</feature>
<feature type="transmembrane region" description="Helical" evidence="6">
    <location>
        <begin position="354"/>
        <end position="375"/>
    </location>
</feature>
<dbReference type="Proteomes" id="UP000034680">
    <property type="component" value="Unassembled WGS sequence"/>
</dbReference>
<dbReference type="Gene3D" id="1.20.1250.20">
    <property type="entry name" value="MFS general substrate transporter like domains"/>
    <property type="match status" value="2"/>
</dbReference>
<dbReference type="PANTHER" id="PTHR43791">
    <property type="entry name" value="PERMEASE-RELATED"/>
    <property type="match status" value="1"/>
</dbReference>
<feature type="transmembrane region" description="Helical" evidence="6">
    <location>
        <begin position="445"/>
        <end position="468"/>
    </location>
</feature>
<feature type="transmembrane region" description="Helical" evidence="6">
    <location>
        <begin position="87"/>
        <end position="108"/>
    </location>
</feature>
<accession>A0A0G2F7H4</accession>
<dbReference type="Pfam" id="PF07690">
    <property type="entry name" value="MFS_1"/>
    <property type="match status" value="1"/>
</dbReference>
<proteinExistence type="predicted"/>